<dbReference type="InterPro" id="IPR036097">
    <property type="entry name" value="HisK_dim/P_sf"/>
</dbReference>
<protein>
    <recommendedName>
        <fullName evidence="4">Stage 0 sporulation protein A homolog</fullName>
        <ecNumber evidence="3">2.7.13.3</ecNumber>
    </recommendedName>
</protein>
<feature type="domain" description="Histidine kinase" evidence="16">
    <location>
        <begin position="444"/>
        <end position="662"/>
    </location>
</feature>
<dbReference type="PANTHER" id="PTHR43047">
    <property type="entry name" value="TWO-COMPONENT HISTIDINE PROTEIN KINASE"/>
    <property type="match status" value="1"/>
</dbReference>
<dbReference type="SUPFAM" id="SSF55874">
    <property type="entry name" value="ATPase domain of HSP90 chaperone/DNA topoisomerase II/histidine kinase"/>
    <property type="match status" value="2"/>
</dbReference>
<dbReference type="CDD" id="cd00082">
    <property type="entry name" value="HisKA"/>
    <property type="match status" value="1"/>
</dbReference>
<feature type="transmembrane region" description="Helical" evidence="15">
    <location>
        <begin position="244"/>
        <end position="262"/>
    </location>
</feature>
<evidence type="ECO:0000256" key="3">
    <source>
        <dbReference type="ARBA" id="ARBA00012438"/>
    </source>
</evidence>
<comment type="subcellular location">
    <subcellularLocation>
        <location evidence="2">Cell membrane</location>
    </subcellularLocation>
</comment>
<dbReference type="InterPro" id="IPR005467">
    <property type="entry name" value="His_kinase_dom"/>
</dbReference>
<keyword evidence="6 14" id="KW-0597">Phosphoprotein</keyword>
<keyword evidence="8" id="KW-0547">Nucleotide-binding</keyword>
<evidence type="ECO:0000259" key="16">
    <source>
        <dbReference type="PROSITE" id="PS50109"/>
    </source>
</evidence>
<dbReference type="InterPro" id="IPR011006">
    <property type="entry name" value="CheY-like_superfamily"/>
</dbReference>
<dbReference type="PANTHER" id="PTHR43047:SF71">
    <property type="entry name" value="HISTIDINE KINASE CONTAINING CHEY-HOMOLOGOUS RECEIVER DOMAIN-RELATED"/>
    <property type="match status" value="1"/>
</dbReference>
<evidence type="ECO:0000313" key="19">
    <source>
        <dbReference type="Proteomes" id="UP000323521"/>
    </source>
</evidence>
<evidence type="ECO:0000256" key="6">
    <source>
        <dbReference type="ARBA" id="ARBA00022553"/>
    </source>
</evidence>
<dbReference type="SMART" id="SM00388">
    <property type="entry name" value="HisKA"/>
    <property type="match status" value="1"/>
</dbReference>
<dbReference type="Pfam" id="PF00512">
    <property type="entry name" value="HisKA"/>
    <property type="match status" value="1"/>
</dbReference>
<keyword evidence="11" id="KW-0902">Two-component regulatory system</keyword>
<feature type="transmembrane region" description="Helical" evidence="15">
    <location>
        <begin position="218"/>
        <end position="237"/>
    </location>
</feature>
<evidence type="ECO:0000256" key="15">
    <source>
        <dbReference type="SAM" id="Phobius"/>
    </source>
</evidence>
<evidence type="ECO:0000256" key="7">
    <source>
        <dbReference type="ARBA" id="ARBA00022679"/>
    </source>
</evidence>
<dbReference type="Gene3D" id="2.60.120.260">
    <property type="entry name" value="Galactose-binding domain-like"/>
    <property type="match status" value="1"/>
</dbReference>
<feature type="domain" description="Histidine kinase" evidence="16">
    <location>
        <begin position="930"/>
        <end position="1027"/>
    </location>
</feature>
<feature type="modified residue" description="4-aspartylphosphate" evidence="14">
    <location>
        <position position="752"/>
    </location>
</feature>
<evidence type="ECO:0000256" key="5">
    <source>
        <dbReference type="ARBA" id="ARBA00022475"/>
    </source>
</evidence>
<dbReference type="GO" id="GO:0009927">
    <property type="term" value="F:histidine phosphotransfer kinase activity"/>
    <property type="evidence" value="ECO:0007669"/>
    <property type="project" value="TreeGrafter"/>
</dbReference>
<gene>
    <name evidence="18" type="ORF">DCMF_09825</name>
</gene>
<evidence type="ECO:0000256" key="4">
    <source>
        <dbReference type="ARBA" id="ARBA00018672"/>
    </source>
</evidence>
<evidence type="ECO:0000313" key="18">
    <source>
        <dbReference type="EMBL" id="ATW25034.1"/>
    </source>
</evidence>
<dbReference type="EMBL" id="CP017634">
    <property type="protein sequence ID" value="ATW25034.1"/>
    <property type="molecule type" value="Genomic_DNA"/>
</dbReference>
<feature type="transmembrane region" description="Helical" evidence="15">
    <location>
        <begin position="341"/>
        <end position="359"/>
    </location>
</feature>
<dbReference type="Pfam" id="PF00072">
    <property type="entry name" value="Response_reg"/>
    <property type="match status" value="1"/>
</dbReference>
<keyword evidence="12 15" id="KW-0472">Membrane</keyword>
<dbReference type="InterPro" id="IPR008979">
    <property type="entry name" value="Galactose-bd-like_sf"/>
</dbReference>
<dbReference type="InterPro" id="IPR001789">
    <property type="entry name" value="Sig_transdc_resp-reg_receiver"/>
</dbReference>
<dbReference type="SUPFAM" id="SSF52172">
    <property type="entry name" value="CheY-like"/>
    <property type="match status" value="1"/>
</dbReference>
<dbReference type="CDD" id="cd17574">
    <property type="entry name" value="REC_OmpR"/>
    <property type="match status" value="1"/>
</dbReference>
<name>A0A3G1KRE2_FORW1</name>
<dbReference type="GO" id="GO:0005886">
    <property type="term" value="C:plasma membrane"/>
    <property type="evidence" value="ECO:0007669"/>
    <property type="project" value="UniProtKB-SubCell"/>
</dbReference>
<dbReference type="InterPro" id="IPR010559">
    <property type="entry name" value="Sig_transdc_His_kin_internal"/>
</dbReference>
<dbReference type="InterPro" id="IPR036890">
    <property type="entry name" value="HATPase_C_sf"/>
</dbReference>
<evidence type="ECO:0000256" key="8">
    <source>
        <dbReference type="ARBA" id="ARBA00022741"/>
    </source>
</evidence>
<dbReference type="PROSITE" id="PS50109">
    <property type="entry name" value="HIS_KIN"/>
    <property type="match status" value="2"/>
</dbReference>
<dbReference type="Pfam" id="PF07695">
    <property type="entry name" value="7TMR-DISM_7TM"/>
    <property type="match status" value="1"/>
</dbReference>
<feature type="transmembrane region" description="Helical" evidence="15">
    <location>
        <begin position="397"/>
        <end position="414"/>
    </location>
</feature>
<dbReference type="SUPFAM" id="SSF47384">
    <property type="entry name" value="Homodimeric domain of signal transducing histidine kinase"/>
    <property type="match status" value="1"/>
</dbReference>
<accession>A0A3G1KRE2</accession>
<dbReference type="SUPFAM" id="SSF49785">
    <property type="entry name" value="Galactose-binding domain-like"/>
    <property type="match status" value="1"/>
</dbReference>
<dbReference type="OrthoDB" id="9809348at2"/>
<comment type="catalytic activity">
    <reaction evidence="1">
        <text>ATP + protein L-histidine = ADP + protein N-phospho-L-histidine.</text>
        <dbReference type="EC" id="2.7.13.3"/>
    </reaction>
</comment>
<keyword evidence="15" id="KW-0812">Transmembrane</keyword>
<organism evidence="18 19">
    <name type="scientific">Formimonas warabiya</name>
    <dbReference type="NCBI Taxonomy" id="1761012"/>
    <lineage>
        <taxon>Bacteria</taxon>
        <taxon>Bacillati</taxon>
        <taxon>Bacillota</taxon>
        <taxon>Clostridia</taxon>
        <taxon>Eubacteriales</taxon>
        <taxon>Peptococcaceae</taxon>
        <taxon>Candidatus Formimonas</taxon>
    </lineage>
</organism>
<dbReference type="KEGG" id="fwa:DCMF_09825"/>
<keyword evidence="7" id="KW-0808">Transferase</keyword>
<dbReference type="PRINTS" id="PR00344">
    <property type="entry name" value="BCTRLSENSOR"/>
</dbReference>
<keyword evidence="10" id="KW-0067">ATP-binding</keyword>
<comment type="function">
    <text evidence="13">May play the central regulatory role in sporulation. It may be an element of the effector pathway responsible for the activation of sporulation genes in response to nutritional stress. Spo0A may act in concert with spo0H (a sigma factor) to control the expression of some genes that are critical to the sporulation process.</text>
</comment>
<dbReference type="CDD" id="cd16922">
    <property type="entry name" value="HATPase_EvgS-ArcB-TorS-like"/>
    <property type="match status" value="1"/>
</dbReference>
<feature type="transmembrane region" description="Helical" evidence="15">
    <location>
        <begin position="313"/>
        <end position="335"/>
    </location>
</feature>
<dbReference type="EC" id="2.7.13.3" evidence="3"/>
<feature type="transmembrane region" description="Helical" evidence="15">
    <location>
        <begin position="274"/>
        <end position="301"/>
    </location>
</feature>
<evidence type="ECO:0000259" key="17">
    <source>
        <dbReference type="PROSITE" id="PS50110"/>
    </source>
</evidence>
<keyword evidence="5" id="KW-1003">Cell membrane</keyword>
<dbReference type="InterPro" id="IPR003661">
    <property type="entry name" value="HisK_dim/P_dom"/>
</dbReference>
<proteinExistence type="predicted"/>
<reference evidence="18 19" key="1">
    <citation type="submission" date="2016-10" db="EMBL/GenBank/DDBJ databases">
        <title>Complete Genome Sequence of Peptococcaceae strain DCMF.</title>
        <authorList>
            <person name="Edwards R.J."/>
            <person name="Holland S.I."/>
            <person name="Deshpande N.P."/>
            <person name="Wong Y.K."/>
            <person name="Ertan H."/>
            <person name="Manefield M."/>
            <person name="Russell T.L."/>
            <person name="Lee M.J."/>
        </authorList>
    </citation>
    <scope>NUCLEOTIDE SEQUENCE [LARGE SCALE GENOMIC DNA]</scope>
    <source>
        <strain evidence="18 19">DCMF</strain>
    </source>
</reference>
<evidence type="ECO:0000256" key="2">
    <source>
        <dbReference type="ARBA" id="ARBA00004236"/>
    </source>
</evidence>
<dbReference type="PROSITE" id="PS50110">
    <property type="entry name" value="RESPONSE_REGULATORY"/>
    <property type="match status" value="1"/>
</dbReference>
<dbReference type="InterPro" id="IPR003594">
    <property type="entry name" value="HATPase_dom"/>
</dbReference>
<dbReference type="AlphaFoldDB" id="A0A3G1KRE2"/>
<dbReference type="GO" id="GO:0005524">
    <property type="term" value="F:ATP binding"/>
    <property type="evidence" value="ECO:0007669"/>
    <property type="project" value="UniProtKB-KW"/>
</dbReference>
<evidence type="ECO:0000256" key="10">
    <source>
        <dbReference type="ARBA" id="ARBA00022840"/>
    </source>
</evidence>
<keyword evidence="9" id="KW-0418">Kinase</keyword>
<dbReference type="Gene3D" id="3.40.50.2300">
    <property type="match status" value="1"/>
</dbReference>
<feature type="transmembrane region" description="Helical" evidence="15">
    <location>
        <begin position="12"/>
        <end position="30"/>
    </location>
</feature>
<dbReference type="Pfam" id="PF06580">
    <property type="entry name" value="His_kinase"/>
    <property type="match status" value="1"/>
</dbReference>
<evidence type="ECO:0000256" key="1">
    <source>
        <dbReference type="ARBA" id="ARBA00000085"/>
    </source>
</evidence>
<dbReference type="FunFam" id="3.30.565.10:FF:000023">
    <property type="entry name" value="PAS domain-containing sensor histidine kinase"/>
    <property type="match status" value="1"/>
</dbReference>
<dbReference type="SMART" id="SM00448">
    <property type="entry name" value="REC"/>
    <property type="match status" value="1"/>
</dbReference>
<feature type="transmembrane region" description="Helical" evidence="15">
    <location>
        <begin position="366"/>
        <end position="385"/>
    </location>
</feature>
<evidence type="ECO:0000256" key="11">
    <source>
        <dbReference type="ARBA" id="ARBA00023012"/>
    </source>
</evidence>
<sequence length="1031" mass="115406">MQWIKKKSLLKILLSAMMLAAAFYLLAGWLKPTDQPIERPSPHQGILDLSAWKPTQNGLINLSGEWEFYWQKLLSYHNLHHSNLKPDLLAEVPEVWNGYQINGKSCPGFGYATYRLKIQNAQEGQALAIRMPTVSAAYNLYINDRLIASNGRVAADKQGYLPEYRPMLAEFIPPSQNFEIILQVANFSYARGGVWNPIFLGSAENVGKYDKTIGYKDMFLVGAFLIMAIFYLCIFFMRKEGMSSLYFTLLCLIAISMTIIYGDYVINRILPWAGYHVIVAIDYVVTTWAPIALVFLMGELFPEQTAPKLKKLFAIYAAFILLIVLVFPIHIYTILLYPLQFIGLAMAAYAVVCVAMAYAKNKRDSALILAGALIVTLGGIHDVLYHDNIISSYFGELSSFGFLIFLFLNAFILARRFSEAFKDAQMLSEKLMKLDKLKDEFLANTSHELRTPLNAMINIAEVVSRGTEGAVNQNQKAALALITSSGKRLSNLIDDILDYAKLKNLDLQMNFQTVNLKRVAESVINVLGRLNGTESVQMLLDIPKDLPHIYADENRLLQILYNLIGNALKFTEAGYIRVSAAKAGDRVEVCVADTGTGIPEDKLDIIFESFQQLEASLTRSSGGTGLGLSITKYLVEAHSGKVRVESKMGEGSKFYFSMPVAPEAAQEKSWSYERAEAEIAAAGYGEKHLEEFPCRFQSDGPHIMLVDDNQTNLMSLAGILRMKNYSITAVTSNEQFLEEFRGAGEVSLVILDVMLPGLSGYEICREIRKNFTVSELPILMLTARTTTQDIVMGMEAGANDYLAKPFDTDELLARVKTLIRLKQSVDQARASELAFLQAQIKPHFLYNALNTFVSISLYDMDKARNLITEFGNYLRRSFDFKDLSQLAPLKNELELVRAYLEIEQARFEERIEVAYDLPNDLEDRVPILILQPIVENAVIHGILPKDEGGRIEIGIKRDKTALHFKVKDNGVGMEEEKVGNIFQNGFGSGAGLLNIDSRLRKLYGKGLQINSSPGKGTEVTWCIPVNSRESE</sequence>
<keyword evidence="19" id="KW-1185">Reference proteome</keyword>
<dbReference type="InterPro" id="IPR011623">
    <property type="entry name" value="7TMR_DISM_rcpt_extracell_dom1"/>
</dbReference>
<dbReference type="Gene3D" id="1.10.287.130">
    <property type="match status" value="1"/>
</dbReference>
<dbReference type="RefSeq" id="WP_148134278.1">
    <property type="nucleotide sequence ID" value="NZ_CP017634.1"/>
</dbReference>
<dbReference type="Gene3D" id="3.30.565.10">
    <property type="entry name" value="Histidine kinase-like ATPase, C-terminal domain"/>
    <property type="match status" value="2"/>
</dbReference>
<dbReference type="GO" id="GO:0000155">
    <property type="term" value="F:phosphorelay sensor kinase activity"/>
    <property type="evidence" value="ECO:0007669"/>
    <property type="project" value="InterPro"/>
</dbReference>
<keyword evidence="15" id="KW-1133">Transmembrane helix</keyword>
<dbReference type="InterPro" id="IPR004358">
    <property type="entry name" value="Sig_transdc_His_kin-like_C"/>
</dbReference>
<dbReference type="Pfam" id="PF02518">
    <property type="entry name" value="HATPase_c"/>
    <property type="match status" value="2"/>
</dbReference>
<evidence type="ECO:0000256" key="12">
    <source>
        <dbReference type="ARBA" id="ARBA00023136"/>
    </source>
</evidence>
<dbReference type="SMART" id="SM00387">
    <property type="entry name" value="HATPase_c"/>
    <property type="match status" value="2"/>
</dbReference>
<evidence type="ECO:0000256" key="13">
    <source>
        <dbReference type="ARBA" id="ARBA00024867"/>
    </source>
</evidence>
<evidence type="ECO:0000256" key="9">
    <source>
        <dbReference type="ARBA" id="ARBA00022777"/>
    </source>
</evidence>
<evidence type="ECO:0000256" key="14">
    <source>
        <dbReference type="PROSITE-ProRule" id="PRU00169"/>
    </source>
</evidence>
<dbReference type="Proteomes" id="UP000323521">
    <property type="component" value="Chromosome"/>
</dbReference>
<feature type="domain" description="Response regulatory" evidence="17">
    <location>
        <begin position="702"/>
        <end position="819"/>
    </location>
</feature>